<reference evidence="1 2" key="1">
    <citation type="submission" date="2024-01" db="EMBL/GenBank/DDBJ databases">
        <title>Genome assemblies of Stephania.</title>
        <authorList>
            <person name="Yang L."/>
        </authorList>
    </citation>
    <scope>NUCLEOTIDE SEQUENCE [LARGE SCALE GENOMIC DNA]</scope>
    <source>
        <strain evidence="1">YNDBR</strain>
        <tissue evidence="1">Leaf</tissue>
    </source>
</reference>
<organism evidence="1 2">
    <name type="scientific">Stephania yunnanensis</name>
    <dbReference type="NCBI Taxonomy" id="152371"/>
    <lineage>
        <taxon>Eukaryota</taxon>
        <taxon>Viridiplantae</taxon>
        <taxon>Streptophyta</taxon>
        <taxon>Embryophyta</taxon>
        <taxon>Tracheophyta</taxon>
        <taxon>Spermatophyta</taxon>
        <taxon>Magnoliopsida</taxon>
        <taxon>Ranunculales</taxon>
        <taxon>Menispermaceae</taxon>
        <taxon>Menispermoideae</taxon>
        <taxon>Cissampelideae</taxon>
        <taxon>Stephania</taxon>
    </lineage>
</organism>
<name>A0AAP0NPC5_9MAGN</name>
<protein>
    <submittedName>
        <fullName evidence="1">Uncharacterized protein</fullName>
    </submittedName>
</protein>
<sequence length="99" mass="11266">MNIVMIRGLLVKMKIDQGSVEIVKIKCLHLSIYIPKLVLYETRLLCILVNVLFTLSLSFNHKGDLGISVRGSLTVQVTRDLCKVHGRSEEDERRSSVRE</sequence>
<proteinExistence type="predicted"/>
<evidence type="ECO:0000313" key="1">
    <source>
        <dbReference type="EMBL" id="KAK9114877.1"/>
    </source>
</evidence>
<evidence type="ECO:0000313" key="2">
    <source>
        <dbReference type="Proteomes" id="UP001420932"/>
    </source>
</evidence>
<comment type="caution">
    <text evidence="1">The sequence shown here is derived from an EMBL/GenBank/DDBJ whole genome shotgun (WGS) entry which is preliminary data.</text>
</comment>
<dbReference type="EMBL" id="JBBNAF010000009">
    <property type="protein sequence ID" value="KAK9114877.1"/>
    <property type="molecule type" value="Genomic_DNA"/>
</dbReference>
<keyword evidence="2" id="KW-1185">Reference proteome</keyword>
<gene>
    <name evidence="1" type="ORF">Syun_021674</name>
</gene>
<accession>A0AAP0NPC5</accession>
<dbReference type="AlphaFoldDB" id="A0AAP0NPC5"/>
<dbReference type="Proteomes" id="UP001420932">
    <property type="component" value="Unassembled WGS sequence"/>
</dbReference>